<evidence type="ECO:0000313" key="2">
    <source>
        <dbReference type="EMBL" id="KAJ1131380.1"/>
    </source>
</evidence>
<keyword evidence="1" id="KW-0472">Membrane</keyword>
<gene>
    <name evidence="2" type="ORF">NDU88_009717</name>
</gene>
<accession>A0AAV7PWL6</accession>
<reference evidence="2" key="1">
    <citation type="journal article" date="2022" name="bioRxiv">
        <title>Sequencing and chromosome-scale assembly of the giantPleurodeles waltlgenome.</title>
        <authorList>
            <person name="Brown T."/>
            <person name="Elewa A."/>
            <person name="Iarovenko S."/>
            <person name="Subramanian E."/>
            <person name="Araus A.J."/>
            <person name="Petzold A."/>
            <person name="Susuki M."/>
            <person name="Suzuki K.-i.T."/>
            <person name="Hayashi T."/>
            <person name="Toyoda A."/>
            <person name="Oliveira C."/>
            <person name="Osipova E."/>
            <person name="Leigh N.D."/>
            <person name="Simon A."/>
            <person name="Yun M.H."/>
        </authorList>
    </citation>
    <scope>NUCLEOTIDE SEQUENCE</scope>
    <source>
        <strain evidence="2">20211129_DDA</strain>
        <tissue evidence="2">Liver</tissue>
    </source>
</reference>
<comment type="caution">
    <text evidence="2">The sequence shown here is derived from an EMBL/GenBank/DDBJ whole genome shotgun (WGS) entry which is preliminary data.</text>
</comment>
<keyword evidence="1" id="KW-1133">Transmembrane helix</keyword>
<keyword evidence="1" id="KW-0812">Transmembrane</keyword>
<evidence type="ECO:0000256" key="1">
    <source>
        <dbReference type="SAM" id="Phobius"/>
    </source>
</evidence>
<keyword evidence="3" id="KW-1185">Reference proteome</keyword>
<evidence type="ECO:0000313" key="3">
    <source>
        <dbReference type="Proteomes" id="UP001066276"/>
    </source>
</evidence>
<protein>
    <submittedName>
        <fullName evidence="2">Uncharacterized protein</fullName>
    </submittedName>
</protein>
<feature type="transmembrane region" description="Helical" evidence="1">
    <location>
        <begin position="48"/>
        <end position="66"/>
    </location>
</feature>
<dbReference type="AlphaFoldDB" id="A0AAV7PWL6"/>
<organism evidence="2 3">
    <name type="scientific">Pleurodeles waltl</name>
    <name type="common">Iberian ribbed newt</name>
    <dbReference type="NCBI Taxonomy" id="8319"/>
    <lineage>
        <taxon>Eukaryota</taxon>
        <taxon>Metazoa</taxon>
        <taxon>Chordata</taxon>
        <taxon>Craniata</taxon>
        <taxon>Vertebrata</taxon>
        <taxon>Euteleostomi</taxon>
        <taxon>Amphibia</taxon>
        <taxon>Batrachia</taxon>
        <taxon>Caudata</taxon>
        <taxon>Salamandroidea</taxon>
        <taxon>Salamandridae</taxon>
        <taxon>Pleurodelinae</taxon>
        <taxon>Pleurodeles</taxon>
    </lineage>
</organism>
<dbReference type="Proteomes" id="UP001066276">
    <property type="component" value="Chromosome 7"/>
</dbReference>
<dbReference type="EMBL" id="JANPWB010000011">
    <property type="protein sequence ID" value="KAJ1131380.1"/>
    <property type="molecule type" value="Genomic_DNA"/>
</dbReference>
<proteinExistence type="predicted"/>
<name>A0AAV7PWL6_PLEWA</name>
<sequence length="82" mass="9324">MLTGVGGGRAIFERLQTELRQCNVRFRHGACLELCFGTLYQGRSLVRLWFRMAICVILLSSHALAYRVTRQGATKNYDGWDA</sequence>